<evidence type="ECO:0000256" key="7">
    <source>
        <dbReference type="ARBA" id="ARBA00013053"/>
    </source>
</evidence>
<evidence type="ECO:0000256" key="12">
    <source>
        <dbReference type="ARBA" id="ARBA00048798"/>
    </source>
</evidence>
<dbReference type="Pfam" id="PF01063">
    <property type="entry name" value="Aminotran_4"/>
    <property type="match status" value="1"/>
</dbReference>
<evidence type="ECO:0000256" key="6">
    <source>
        <dbReference type="ARBA" id="ARBA00009320"/>
    </source>
</evidence>
<comment type="pathway">
    <text evidence="3">Amino-acid biosynthesis; L-isoleucine biosynthesis; L-isoleucine from 2-oxobutanoate: step 4/4.</text>
</comment>
<evidence type="ECO:0000313" key="16">
    <source>
        <dbReference type="EMBL" id="NYZ23658.1"/>
    </source>
</evidence>
<keyword evidence="10" id="KW-0100">Branched-chain amino acid biosynthesis</keyword>
<dbReference type="EMBL" id="JABFDB010000028">
    <property type="protein sequence ID" value="NYZ23658.1"/>
    <property type="molecule type" value="Genomic_DNA"/>
</dbReference>
<dbReference type="PROSITE" id="PS00770">
    <property type="entry name" value="AA_TRANSFER_CLASS_4"/>
    <property type="match status" value="1"/>
</dbReference>
<comment type="catalytic activity">
    <reaction evidence="13">
        <text>L-leucine + 2-oxoglutarate = 4-methyl-2-oxopentanoate + L-glutamate</text>
        <dbReference type="Rhea" id="RHEA:18321"/>
        <dbReference type="ChEBI" id="CHEBI:16810"/>
        <dbReference type="ChEBI" id="CHEBI:17865"/>
        <dbReference type="ChEBI" id="CHEBI:29985"/>
        <dbReference type="ChEBI" id="CHEBI:57427"/>
        <dbReference type="EC" id="2.6.1.42"/>
    </reaction>
</comment>
<dbReference type="SUPFAM" id="SSF56752">
    <property type="entry name" value="D-aminoacid aminotransferase-like PLP-dependent enzymes"/>
    <property type="match status" value="1"/>
</dbReference>
<evidence type="ECO:0000256" key="13">
    <source>
        <dbReference type="ARBA" id="ARBA00049229"/>
    </source>
</evidence>
<dbReference type="EC" id="2.6.1.42" evidence="7"/>
<dbReference type="InterPro" id="IPR043132">
    <property type="entry name" value="BCAT-like_C"/>
</dbReference>
<dbReference type="PANTHER" id="PTHR42743:SF11">
    <property type="entry name" value="AMINODEOXYCHORISMATE LYASE"/>
    <property type="match status" value="1"/>
</dbReference>
<dbReference type="Gene3D" id="3.20.10.10">
    <property type="entry name" value="D-amino Acid Aminotransferase, subunit A, domain 2"/>
    <property type="match status" value="1"/>
</dbReference>
<protein>
    <recommendedName>
        <fullName evidence="8">Probable branched-chain-amino-acid aminotransferase</fullName>
        <ecNumber evidence="7">2.6.1.42</ecNumber>
    </recommendedName>
</protein>
<evidence type="ECO:0000256" key="11">
    <source>
        <dbReference type="ARBA" id="ARBA00048212"/>
    </source>
</evidence>
<gene>
    <name evidence="16" type="ORF">HND93_28495</name>
</gene>
<evidence type="ECO:0000256" key="9">
    <source>
        <dbReference type="ARBA" id="ARBA00022898"/>
    </source>
</evidence>
<comment type="caution">
    <text evidence="16">The sequence shown here is derived from an EMBL/GenBank/DDBJ whole genome shotgun (WGS) entry which is preliminary data.</text>
</comment>
<keyword evidence="16" id="KW-0032">Aminotransferase</keyword>
<evidence type="ECO:0000256" key="3">
    <source>
        <dbReference type="ARBA" id="ARBA00004824"/>
    </source>
</evidence>
<comment type="pathway">
    <text evidence="5">Amino-acid biosynthesis; L-leucine biosynthesis; L-leucine from 3-methyl-2-oxobutanoate: step 4/4.</text>
</comment>
<evidence type="ECO:0000313" key="17">
    <source>
        <dbReference type="Proteomes" id="UP000584642"/>
    </source>
</evidence>
<comment type="catalytic activity">
    <reaction evidence="12">
        <text>L-isoleucine + 2-oxoglutarate = (S)-3-methyl-2-oxopentanoate + L-glutamate</text>
        <dbReference type="Rhea" id="RHEA:24801"/>
        <dbReference type="ChEBI" id="CHEBI:16810"/>
        <dbReference type="ChEBI" id="CHEBI:29985"/>
        <dbReference type="ChEBI" id="CHEBI:35146"/>
        <dbReference type="ChEBI" id="CHEBI:58045"/>
        <dbReference type="EC" id="2.6.1.42"/>
    </reaction>
</comment>
<evidence type="ECO:0000256" key="1">
    <source>
        <dbReference type="ARBA" id="ARBA00001933"/>
    </source>
</evidence>
<dbReference type="InterPro" id="IPR043131">
    <property type="entry name" value="BCAT-like_N"/>
</dbReference>
<dbReference type="Gene3D" id="3.30.470.10">
    <property type="match status" value="1"/>
</dbReference>
<dbReference type="NCBIfam" id="NF009896">
    <property type="entry name" value="PRK13356.1"/>
    <property type="match status" value="1"/>
</dbReference>
<name>A0ABX2TKN1_9PROT</name>
<evidence type="ECO:0000256" key="14">
    <source>
        <dbReference type="RuleBase" id="RU004106"/>
    </source>
</evidence>
<comment type="catalytic activity">
    <reaction evidence="11">
        <text>L-valine + 2-oxoglutarate = 3-methyl-2-oxobutanoate + L-glutamate</text>
        <dbReference type="Rhea" id="RHEA:24813"/>
        <dbReference type="ChEBI" id="CHEBI:11851"/>
        <dbReference type="ChEBI" id="CHEBI:16810"/>
        <dbReference type="ChEBI" id="CHEBI:29985"/>
        <dbReference type="ChEBI" id="CHEBI:57762"/>
        <dbReference type="EC" id="2.6.1.42"/>
    </reaction>
</comment>
<keyword evidence="17" id="KW-1185">Reference proteome</keyword>
<dbReference type="InterPro" id="IPR001544">
    <property type="entry name" value="Aminotrans_IV"/>
</dbReference>
<dbReference type="InterPro" id="IPR018300">
    <property type="entry name" value="Aminotrans_IV_CS"/>
</dbReference>
<comment type="pathway">
    <text evidence="4">Amino-acid biosynthesis; L-valine biosynthesis; L-valine from pyruvate: step 4/4.</text>
</comment>
<sequence length="284" mass="30621">MGSTAGQAWNHVKGEWVEGNPAIVGPMTHALWLASCVFDGARAFEGVAPDLDLHCARVIRSADAMGLAPMLTAGEIEELCWEGIRRFPADAALYIRPMFYADAGFVMADPDSTQFVLSVYEAPMPTAAGFTACLSSRRRPAPATAPTDAKAACLYPNAGLALKEARGRGFDNAILLDPIGNVAEFATANLFIAKDGVVSTPVPNGTFLNGITRQRVIGLLRADGVDVRERTLTWAEVMAADEVFSTGNWSKVVPVTRVEDRDLQPGPVAQRARGLYWDFAHRRT</sequence>
<comment type="similarity">
    <text evidence="6 14">Belongs to the class-IV pyridoxal-phosphate-dependent aminotransferase family.</text>
</comment>
<evidence type="ECO:0000256" key="15">
    <source>
        <dbReference type="RuleBase" id="RU004516"/>
    </source>
</evidence>
<dbReference type="RefSeq" id="WP_180285428.1">
    <property type="nucleotide sequence ID" value="NZ_JABFDB010000028.1"/>
</dbReference>
<evidence type="ECO:0000256" key="4">
    <source>
        <dbReference type="ARBA" id="ARBA00004931"/>
    </source>
</evidence>
<comment type="cofactor">
    <cofactor evidence="1 15">
        <name>pyridoxal 5'-phosphate</name>
        <dbReference type="ChEBI" id="CHEBI:597326"/>
    </cofactor>
</comment>
<comment type="function">
    <text evidence="2">Acts on leucine, isoleucine and valine.</text>
</comment>
<evidence type="ECO:0000256" key="2">
    <source>
        <dbReference type="ARBA" id="ARBA00003109"/>
    </source>
</evidence>
<dbReference type="InterPro" id="IPR036038">
    <property type="entry name" value="Aminotransferase-like"/>
</dbReference>
<reference evidence="16 17" key="1">
    <citation type="submission" date="2020-05" db="EMBL/GenBank/DDBJ databases">
        <title>Azospirillum oleiclasticum sp. nov, a nitrogen-fixing and heavy crude oil-emulsifying bacterium isolated from the crude oil of Yumen Oilfield.</title>
        <authorList>
            <person name="Wu D."/>
            <person name="Cai M."/>
            <person name="Zhang X."/>
        </authorList>
    </citation>
    <scope>NUCLEOTIDE SEQUENCE [LARGE SCALE GENOMIC DNA]</scope>
    <source>
        <strain evidence="16 17">ROY-1-1-2</strain>
    </source>
</reference>
<evidence type="ECO:0000256" key="10">
    <source>
        <dbReference type="ARBA" id="ARBA00023304"/>
    </source>
</evidence>
<accession>A0ABX2TKN1</accession>
<evidence type="ECO:0000256" key="8">
    <source>
        <dbReference type="ARBA" id="ARBA00014472"/>
    </source>
</evidence>
<evidence type="ECO:0000256" key="5">
    <source>
        <dbReference type="ARBA" id="ARBA00005072"/>
    </source>
</evidence>
<proteinExistence type="inferred from homology"/>
<dbReference type="GO" id="GO:0004084">
    <property type="term" value="F:branched-chain-amino-acid transaminase activity"/>
    <property type="evidence" value="ECO:0007669"/>
    <property type="project" value="UniProtKB-EC"/>
</dbReference>
<dbReference type="PANTHER" id="PTHR42743">
    <property type="entry name" value="AMINO-ACID AMINOTRANSFERASE"/>
    <property type="match status" value="1"/>
</dbReference>
<organism evidence="16 17">
    <name type="scientific">Azospirillum oleiclasticum</name>
    <dbReference type="NCBI Taxonomy" id="2735135"/>
    <lineage>
        <taxon>Bacteria</taxon>
        <taxon>Pseudomonadati</taxon>
        <taxon>Pseudomonadota</taxon>
        <taxon>Alphaproteobacteria</taxon>
        <taxon>Rhodospirillales</taxon>
        <taxon>Azospirillaceae</taxon>
        <taxon>Azospirillum</taxon>
    </lineage>
</organism>
<dbReference type="Proteomes" id="UP000584642">
    <property type="component" value="Unassembled WGS sequence"/>
</dbReference>
<keyword evidence="16" id="KW-0808">Transferase</keyword>
<dbReference type="InterPro" id="IPR050571">
    <property type="entry name" value="Class-IV_PLP-Dep_Aminotrnsfr"/>
</dbReference>
<keyword evidence="10" id="KW-0028">Amino-acid biosynthesis</keyword>
<keyword evidence="9 15" id="KW-0663">Pyridoxal phosphate</keyword>